<dbReference type="InterPro" id="IPR000058">
    <property type="entry name" value="Znf_AN1"/>
</dbReference>
<evidence type="ECO:0000313" key="9">
    <source>
        <dbReference type="EMBL" id="KAK1267580.1"/>
    </source>
</evidence>
<accession>A0AAV9AUD2</accession>
<dbReference type="AlphaFoldDB" id="A0AAV9AUD2"/>
<sequence length="138" mass="15231">MAHESCNLDKDETERELLKPSSPSPPPPPPIFHKPTQDPPIHRPETAPAASKRPAPSYLGANSEDEVPPPPQTSSVSRCSSCKRKVGLTGFRCRCGDLFCGRHRYSDVHECSFDYKAVGREEILKANPVVRASKIIKI</sequence>
<feature type="domain" description="AN1-type" evidence="8">
    <location>
        <begin position="73"/>
        <end position="119"/>
    </location>
</feature>
<dbReference type="SMART" id="SM00154">
    <property type="entry name" value="ZnF_AN1"/>
    <property type="match status" value="1"/>
</dbReference>
<evidence type="ECO:0000256" key="1">
    <source>
        <dbReference type="ARBA" id="ARBA00003732"/>
    </source>
</evidence>
<evidence type="ECO:0000256" key="6">
    <source>
        <dbReference type="PROSITE-ProRule" id="PRU00449"/>
    </source>
</evidence>
<dbReference type="Proteomes" id="UP001179952">
    <property type="component" value="Unassembled WGS sequence"/>
</dbReference>
<dbReference type="PROSITE" id="PS51039">
    <property type="entry name" value="ZF_AN1"/>
    <property type="match status" value="1"/>
</dbReference>
<keyword evidence="10" id="KW-1185">Reference proteome</keyword>
<reference evidence="9" key="2">
    <citation type="submission" date="2023-06" db="EMBL/GenBank/DDBJ databases">
        <authorList>
            <person name="Ma L."/>
            <person name="Liu K.-W."/>
            <person name="Li Z."/>
            <person name="Hsiao Y.-Y."/>
            <person name="Qi Y."/>
            <person name="Fu T."/>
            <person name="Tang G."/>
            <person name="Zhang D."/>
            <person name="Sun W.-H."/>
            <person name="Liu D.-K."/>
            <person name="Li Y."/>
            <person name="Chen G.-Z."/>
            <person name="Liu X.-D."/>
            <person name="Liao X.-Y."/>
            <person name="Jiang Y.-T."/>
            <person name="Yu X."/>
            <person name="Hao Y."/>
            <person name="Huang J."/>
            <person name="Zhao X.-W."/>
            <person name="Ke S."/>
            <person name="Chen Y.-Y."/>
            <person name="Wu W.-L."/>
            <person name="Hsu J.-L."/>
            <person name="Lin Y.-F."/>
            <person name="Huang M.-D."/>
            <person name="Li C.-Y."/>
            <person name="Huang L."/>
            <person name="Wang Z.-W."/>
            <person name="Zhao X."/>
            <person name="Zhong W.-Y."/>
            <person name="Peng D.-H."/>
            <person name="Ahmad S."/>
            <person name="Lan S."/>
            <person name="Zhang J.-S."/>
            <person name="Tsai W.-C."/>
            <person name="Van De Peer Y."/>
            <person name="Liu Z.-J."/>
        </authorList>
    </citation>
    <scope>NUCLEOTIDE SEQUENCE</scope>
    <source>
        <strain evidence="9">SCP</strain>
        <tissue evidence="9">Leaves</tissue>
    </source>
</reference>
<evidence type="ECO:0000256" key="4">
    <source>
        <dbReference type="ARBA" id="ARBA00022833"/>
    </source>
</evidence>
<evidence type="ECO:0000256" key="2">
    <source>
        <dbReference type="ARBA" id="ARBA00022723"/>
    </source>
</evidence>
<organism evidence="9 10">
    <name type="scientific">Acorus gramineus</name>
    <name type="common">Dwarf sweet flag</name>
    <dbReference type="NCBI Taxonomy" id="55184"/>
    <lineage>
        <taxon>Eukaryota</taxon>
        <taxon>Viridiplantae</taxon>
        <taxon>Streptophyta</taxon>
        <taxon>Embryophyta</taxon>
        <taxon>Tracheophyta</taxon>
        <taxon>Spermatophyta</taxon>
        <taxon>Magnoliopsida</taxon>
        <taxon>Liliopsida</taxon>
        <taxon>Acoraceae</taxon>
        <taxon>Acorus</taxon>
    </lineage>
</organism>
<dbReference type="GO" id="GO:0004842">
    <property type="term" value="F:ubiquitin-protein transferase activity"/>
    <property type="evidence" value="ECO:0007669"/>
    <property type="project" value="TreeGrafter"/>
</dbReference>
<dbReference type="SUPFAM" id="SSF118310">
    <property type="entry name" value="AN1-like Zinc finger"/>
    <property type="match status" value="1"/>
</dbReference>
<dbReference type="Pfam" id="PF01428">
    <property type="entry name" value="zf-AN1"/>
    <property type="match status" value="1"/>
</dbReference>
<evidence type="ECO:0000256" key="3">
    <source>
        <dbReference type="ARBA" id="ARBA00022771"/>
    </source>
</evidence>
<dbReference type="EMBL" id="JAUJYN010000007">
    <property type="protein sequence ID" value="KAK1267580.1"/>
    <property type="molecule type" value="Genomic_DNA"/>
</dbReference>
<feature type="compositionally biased region" description="Basic and acidic residues" evidence="7">
    <location>
        <begin position="1"/>
        <end position="18"/>
    </location>
</feature>
<comment type="caution">
    <text evidence="9">The sequence shown here is derived from an EMBL/GenBank/DDBJ whole genome shotgun (WGS) entry which is preliminary data.</text>
</comment>
<feature type="region of interest" description="Disordered" evidence="7">
    <location>
        <begin position="1"/>
        <end position="79"/>
    </location>
</feature>
<feature type="compositionally biased region" description="Pro residues" evidence="7">
    <location>
        <begin position="22"/>
        <end position="32"/>
    </location>
</feature>
<proteinExistence type="predicted"/>
<keyword evidence="3 6" id="KW-0863">Zinc-finger</keyword>
<keyword evidence="2" id="KW-0479">Metal-binding</keyword>
<evidence type="ECO:0000259" key="8">
    <source>
        <dbReference type="PROSITE" id="PS51039"/>
    </source>
</evidence>
<dbReference type="GO" id="GO:0008270">
    <property type="term" value="F:zinc ion binding"/>
    <property type="evidence" value="ECO:0007669"/>
    <property type="project" value="UniProtKB-KW"/>
</dbReference>
<dbReference type="PANTHER" id="PTHR10634">
    <property type="entry name" value="AN1-TYPE ZINC FINGER PROTEIN"/>
    <property type="match status" value="1"/>
</dbReference>
<evidence type="ECO:0000256" key="7">
    <source>
        <dbReference type="SAM" id="MobiDB-lite"/>
    </source>
</evidence>
<dbReference type="PANTHER" id="PTHR10634:SF22">
    <property type="entry name" value="ZINC FINGER A20 AND AN1 DOMAIN-CONTAINING STRESS-ASSOCIATED PROTEIN 5"/>
    <property type="match status" value="1"/>
</dbReference>
<protein>
    <submittedName>
        <fullName evidence="9">Zinc finger AN1 domain-containing stress-associated protein 15</fullName>
    </submittedName>
</protein>
<evidence type="ECO:0000313" key="10">
    <source>
        <dbReference type="Proteomes" id="UP001179952"/>
    </source>
</evidence>
<gene>
    <name evidence="9" type="ORF">QJS04_geneDACA016662</name>
</gene>
<keyword evidence="4" id="KW-0862">Zinc</keyword>
<dbReference type="FunFam" id="4.10.1110.10:FF:000001">
    <property type="entry name" value="Zinc finger AN1-type containing 6"/>
    <property type="match status" value="1"/>
</dbReference>
<keyword evidence="5" id="KW-0346">Stress response</keyword>
<dbReference type="InterPro" id="IPR035896">
    <property type="entry name" value="AN1-like_Znf"/>
</dbReference>
<dbReference type="GO" id="GO:0016567">
    <property type="term" value="P:protein ubiquitination"/>
    <property type="evidence" value="ECO:0007669"/>
    <property type="project" value="TreeGrafter"/>
</dbReference>
<reference evidence="9" key="1">
    <citation type="journal article" date="2023" name="Nat. Commun.">
        <title>Diploid and tetraploid genomes of Acorus and the evolution of monocots.</title>
        <authorList>
            <person name="Ma L."/>
            <person name="Liu K.W."/>
            <person name="Li Z."/>
            <person name="Hsiao Y.Y."/>
            <person name="Qi Y."/>
            <person name="Fu T."/>
            <person name="Tang G.D."/>
            <person name="Zhang D."/>
            <person name="Sun W.H."/>
            <person name="Liu D.K."/>
            <person name="Li Y."/>
            <person name="Chen G.Z."/>
            <person name="Liu X.D."/>
            <person name="Liao X.Y."/>
            <person name="Jiang Y.T."/>
            <person name="Yu X."/>
            <person name="Hao Y."/>
            <person name="Huang J."/>
            <person name="Zhao X.W."/>
            <person name="Ke S."/>
            <person name="Chen Y.Y."/>
            <person name="Wu W.L."/>
            <person name="Hsu J.L."/>
            <person name="Lin Y.F."/>
            <person name="Huang M.D."/>
            <person name="Li C.Y."/>
            <person name="Huang L."/>
            <person name="Wang Z.W."/>
            <person name="Zhao X."/>
            <person name="Zhong W.Y."/>
            <person name="Peng D.H."/>
            <person name="Ahmad S."/>
            <person name="Lan S."/>
            <person name="Zhang J.S."/>
            <person name="Tsai W.C."/>
            <person name="Van de Peer Y."/>
            <person name="Liu Z.J."/>
        </authorList>
    </citation>
    <scope>NUCLEOTIDE SEQUENCE</scope>
    <source>
        <strain evidence="9">SCP</strain>
    </source>
</reference>
<comment type="function">
    <text evidence="1">May be involved in environmental stress response.</text>
</comment>
<dbReference type="InterPro" id="IPR050652">
    <property type="entry name" value="AN1_A20_ZnFinger"/>
</dbReference>
<dbReference type="Gene3D" id="4.10.1110.10">
    <property type="entry name" value="AN1-like Zinc finger"/>
    <property type="match status" value="1"/>
</dbReference>
<evidence type="ECO:0000256" key="5">
    <source>
        <dbReference type="ARBA" id="ARBA00023016"/>
    </source>
</evidence>
<name>A0AAV9AUD2_ACOGR</name>